<accession>A0A5C3NRP2</accession>
<dbReference type="EMBL" id="ML211959">
    <property type="protein sequence ID" value="TFK79692.1"/>
    <property type="molecule type" value="Genomic_DNA"/>
</dbReference>
<gene>
    <name evidence="2" type="ORF">K466DRAFT_505153</name>
</gene>
<evidence type="ECO:0000256" key="1">
    <source>
        <dbReference type="PROSITE-ProRule" id="PRU00221"/>
    </source>
</evidence>
<dbReference type="PROSITE" id="PS50082">
    <property type="entry name" value="WD_REPEATS_2"/>
    <property type="match status" value="1"/>
</dbReference>
<evidence type="ECO:0000313" key="3">
    <source>
        <dbReference type="Proteomes" id="UP000308197"/>
    </source>
</evidence>
<dbReference type="Proteomes" id="UP000308197">
    <property type="component" value="Unassembled WGS sequence"/>
</dbReference>
<keyword evidence="1" id="KW-0853">WD repeat</keyword>
<dbReference type="PANTHER" id="PTHR19879:SF9">
    <property type="entry name" value="TRANSCRIPTION INITIATION FACTOR TFIID SUBUNIT 5"/>
    <property type="match status" value="1"/>
</dbReference>
<feature type="repeat" description="WD" evidence="1">
    <location>
        <begin position="1"/>
        <end position="31"/>
    </location>
</feature>
<evidence type="ECO:0000313" key="2">
    <source>
        <dbReference type="EMBL" id="TFK79692.1"/>
    </source>
</evidence>
<dbReference type="PROSITE" id="PS50294">
    <property type="entry name" value="WD_REPEATS_REGION"/>
    <property type="match status" value="1"/>
</dbReference>
<proteinExistence type="predicted"/>
<keyword evidence="3" id="KW-1185">Reference proteome</keyword>
<dbReference type="PANTHER" id="PTHR19879">
    <property type="entry name" value="TRANSCRIPTION INITIATION FACTOR TFIID"/>
    <property type="match status" value="1"/>
</dbReference>
<reference evidence="2 3" key="1">
    <citation type="journal article" date="2019" name="Nat. Ecol. Evol.">
        <title>Megaphylogeny resolves global patterns of mushroom evolution.</title>
        <authorList>
            <person name="Varga T."/>
            <person name="Krizsan K."/>
            <person name="Foldi C."/>
            <person name="Dima B."/>
            <person name="Sanchez-Garcia M."/>
            <person name="Sanchez-Ramirez S."/>
            <person name="Szollosi G.J."/>
            <person name="Szarkandi J.G."/>
            <person name="Papp V."/>
            <person name="Albert L."/>
            <person name="Andreopoulos W."/>
            <person name="Angelini C."/>
            <person name="Antonin V."/>
            <person name="Barry K.W."/>
            <person name="Bougher N.L."/>
            <person name="Buchanan P."/>
            <person name="Buyck B."/>
            <person name="Bense V."/>
            <person name="Catcheside P."/>
            <person name="Chovatia M."/>
            <person name="Cooper J."/>
            <person name="Damon W."/>
            <person name="Desjardin D."/>
            <person name="Finy P."/>
            <person name="Geml J."/>
            <person name="Haridas S."/>
            <person name="Hughes K."/>
            <person name="Justo A."/>
            <person name="Karasinski D."/>
            <person name="Kautmanova I."/>
            <person name="Kiss B."/>
            <person name="Kocsube S."/>
            <person name="Kotiranta H."/>
            <person name="LaButti K.M."/>
            <person name="Lechner B.E."/>
            <person name="Liimatainen K."/>
            <person name="Lipzen A."/>
            <person name="Lukacs Z."/>
            <person name="Mihaltcheva S."/>
            <person name="Morgado L.N."/>
            <person name="Niskanen T."/>
            <person name="Noordeloos M.E."/>
            <person name="Ohm R.A."/>
            <person name="Ortiz-Santana B."/>
            <person name="Ovrebo C."/>
            <person name="Racz N."/>
            <person name="Riley R."/>
            <person name="Savchenko A."/>
            <person name="Shiryaev A."/>
            <person name="Soop K."/>
            <person name="Spirin V."/>
            <person name="Szebenyi C."/>
            <person name="Tomsovsky M."/>
            <person name="Tulloss R.E."/>
            <person name="Uehling J."/>
            <person name="Grigoriev I.V."/>
            <person name="Vagvolgyi C."/>
            <person name="Papp T."/>
            <person name="Martin F.M."/>
            <person name="Miettinen O."/>
            <person name="Hibbett D.S."/>
            <person name="Nagy L.G."/>
        </authorList>
    </citation>
    <scope>NUCLEOTIDE SEQUENCE [LARGE SCALE GENOMIC DNA]</scope>
    <source>
        <strain evidence="2 3">HHB13444</strain>
    </source>
</reference>
<sequence length="140" mass="15337">GHETRVEAMDTSLDGRYFATGAADGTVIVWSGATAPERTLVEMQCPAESEGVRSLHFSNTGDFLAGICDDNRTVRVWSTSDGELLWTFRDHEWYTSELVTHVSFSSDGRRLATAAIGGRVRVRLLAMFVRDVPVPSVDGT</sequence>
<dbReference type="SMART" id="SM00320">
    <property type="entry name" value="WD40"/>
    <property type="match status" value="3"/>
</dbReference>
<protein>
    <submittedName>
        <fullName evidence="2">WD40 repeat-like protein</fullName>
    </submittedName>
</protein>
<dbReference type="InterPro" id="IPR001680">
    <property type="entry name" value="WD40_rpt"/>
</dbReference>
<dbReference type="Gene3D" id="2.130.10.10">
    <property type="entry name" value="YVTN repeat-like/Quinoprotein amine dehydrogenase"/>
    <property type="match status" value="1"/>
</dbReference>
<feature type="non-terminal residue" evidence="2">
    <location>
        <position position="1"/>
    </location>
</feature>
<dbReference type="STRING" id="1314778.A0A5C3NRP2"/>
<dbReference type="Pfam" id="PF00400">
    <property type="entry name" value="WD40"/>
    <property type="match status" value="3"/>
</dbReference>
<dbReference type="AlphaFoldDB" id="A0A5C3NRP2"/>
<organism evidence="2 3">
    <name type="scientific">Polyporus arcularius HHB13444</name>
    <dbReference type="NCBI Taxonomy" id="1314778"/>
    <lineage>
        <taxon>Eukaryota</taxon>
        <taxon>Fungi</taxon>
        <taxon>Dikarya</taxon>
        <taxon>Basidiomycota</taxon>
        <taxon>Agaricomycotina</taxon>
        <taxon>Agaricomycetes</taxon>
        <taxon>Polyporales</taxon>
        <taxon>Polyporaceae</taxon>
        <taxon>Polyporus</taxon>
    </lineage>
</organism>
<dbReference type="SUPFAM" id="SSF50998">
    <property type="entry name" value="Quinoprotein alcohol dehydrogenase-like"/>
    <property type="match status" value="1"/>
</dbReference>
<dbReference type="InParanoid" id="A0A5C3NRP2"/>
<dbReference type="InterPro" id="IPR015943">
    <property type="entry name" value="WD40/YVTN_repeat-like_dom_sf"/>
</dbReference>
<name>A0A5C3NRP2_9APHY</name>
<dbReference type="InterPro" id="IPR011047">
    <property type="entry name" value="Quinoprotein_ADH-like_sf"/>
</dbReference>